<dbReference type="GO" id="GO:0016853">
    <property type="term" value="F:isomerase activity"/>
    <property type="evidence" value="ECO:0007669"/>
    <property type="project" value="UniProtKB-KW"/>
</dbReference>
<evidence type="ECO:0000313" key="2">
    <source>
        <dbReference type="Proteomes" id="UP000247480"/>
    </source>
</evidence>
<proteinExistence type="predicted"/>
<dbReference type="EMBL" id="BGJZ01000391">
    <property type="protein sequence ID" value="GBH13859.1"/>
    <property type="molecule type" value="Genomic_DNA"/>
</dbReference>
<protein>
    <submittedName>
        <fullName evidence="1">DNA gyrase/topoisomerase IV</fullName>
    </submittedName>
</protein>
<dbReference type="Proteomes" id="UP000247480">
    <property type="component" value="Unassembled WGS sequence"/>
</dbReference>
<sequence length="268" mass="30347">MDTKDHRLELRLPQHQVERIDAICQSVDSAFGKSRSEMVRIFITQGLNRYNGKGQKSPAELTLAERLTLFFQLETLNALSPPSGHPPYLVPGNRKVEVSPGELIKNVYLNRFFWFFELDDEALKKISSSLTGVSLQTLLNAEPSPETIAEVTFVAEVIIMFNDIEECLDSNDLQGESAQVVRNRANRYNIPLAFSGFPDSMVRLNQMAALIGWLDLRRGGTYLHVRPSATDNTAAYRVMLDVYHQITRNQDLTFDLIDDLISDSRLRA</sequence>
<dbReference type="RefSeq" id="WP_110459774.1">
    <property type="nucleotide sequence ID" value="NZ_BGJZ01000391.1"/>
</dbReference>
<organism evidence="1 2">
    <name type="scientific">Pseudomonas syringae pv. actinidiae</name>
    <dbReference type="NCBI Taxonomy" id="103796"/>
    <lineage>
        <taxon>Bacteria</taxon>
        <taxon>Pseudomonadati</taxon>
        <taxon>Pseudomonadota</taxon>
        <taxon>Gammaproteobacteria</taxon>
        <taxon>Pseudomonadales</taxon>
        <taxon>Pseudomonadaceae</taxon>
        <taxon>Pseudomonas</taxon>
        <taxon>Pseudomonas syringae</taxon>
    </lineage>
</organism>
<gene>
    <name evidence="1" type="ORF">KPSA1_07353</name>
</gene>
<evidence type="ECO:0000313" key="1">
    <source>
        <dbReference type="EMBL" id="GBH13859.1"/>
    </source>
</evidence>
<accession>A0A2V0QLN6</accession>
<reference evidence="1 2" key="1">
    <citation type="submission" date="2018-04" db="EMBL/GenBank/DDBJ databases">
        <title>Draft genome sequence of Pseudomonas syringae pv. actinidiae biovar 1 strains isolated from kiwifruit in Kagawa prefecture.</title>
        <authorList>
            <person name="Tabuchi M."/>
            <person name="Saito M."/>
            <person name="Fujiwara S."/>
            <person name="Sasa N."/>
            <person name="Akimitsu K."/>
            <person name="Gomi K."/>
            <person name="Konishi-Sugita S."/>
            <person name="Hamano K."/>
            <person name="Kataoka I."/>
        </authorList>
    </citation>
    <scope>NUCLEOTIDE SEQUENCE [LARGE SCALE GENOMIC DNA]</scope>
    <source>
        <strain evidence="1 2">MAFF212206</strain>
    </source>
</reference>
<comment type="caution">
    <text evidence="1">The sequence shown here is derived from an EMBL/GenBank/DDBJ whole genome shotgun (WGS) entry which is preliminary data.</text>
</comment>
<dbReference type="AlphaFoldDB" id="A0A2V0QLN6"/>
<keyword evidence="1" id="KW-0413">Isomerase</keyword>
<name>A0A2V0QLN6_PSESF</name>